<sequence length="344" mass="37773">MPTQQQHQHQHGDGDPPSQPLPSIGSPPSPSYASMAAGTRSNNKLLIHSVFTDPEEGHLAAAALAPKGARLGDLVNPRAVAYIVPKTISSGAFSDAVRSTHSTLFKAHDDIAPLHILSNMAFPCADNVHHRIEIVYHESLDTTAVSTTPITVDDKQFAPLSSTVPHIITRFVFTDYQFQTSLDFGTHLEQFCSWYFEDAKRMGKVIKIEIPLFPTPNGNHEARSQFAVYVKSDKTADEFKIDRLLSLGNHDITMTECHDQAQDKGEEVFDEDFNLEGANLGDLDRATYNTEHSISSDNNDLPMEDAMAASIAARIKARRSVAKTAVATAVKTITKTSNNIYTKE</sequence>
<evidence type="ECO:0000313" key="2">
    <source>
        <dbReference type="EMBL" id="KAG9060708.1"/>
    </source>
</evidence>
<keyword evidence="3" id="KW-1185">Reference proteome</keyword>
<protein>
    <submittedName>
        <fullName evidence="2">Uncharacterized protein</fullName>
    </submittedName>
</protein>
<comment type="caution">
    <text evidence="2">The sequence shown here is derived from an EMBL/GenBank/DDBJ whole genome shotgun (WGS) entry which is preliminary data.</text>
</comment>
<feature type="non-terminal residue" evidence="2">
    <location>
        <position position="344"/>
    </location>
</feature>
<evidence type="ECO:0000313" key="3">
    <source>
        <dbReference type="Proteomes" id="UP000707451"/>
    </source>
</evidence>
<dbReference type="AlphaFoldDB" id="A0A9P7XHR1"/>
<feature type="compositionally biased region" description="Pro residues" evidence="1">
    <location>
        <begin position="17"/>
        <end position="30"/>
    </location>
</feature>
<evidence type="ECO:0000256" key="1">
    <source>
        <dbReference type="SAM" id="MobiDB-lite"/>
    </source>
</evidence>
<dbReference type="EMBL" id="JAHRHY010000049">
    <property type="protein sequence ID" value="KAG9060708.1"/>
    <property type="molecule type" value="Genomic_DNA"/>
</dbReference>
<dbReference type="Proteomes" id="UP000707451">
    <property type="component" value="Unassembled WGS sequence"/>
</dbReference>
<accession>A0A9P7XHR1</accession>
<gene>
    <name evidence="2" type="ORF">KI688_009824</name>
</gene>
<reference evidence="2" key="1">
    <citation type="submission" date="2021-06" db="EMBL/GenBank/DDBJ databases">
        <title>Genome Sequence of Mortierella hyaline Strain SCG-10, a Cold-Adapted, Nitrate-Reducing Fungus Isolated from Soil in Minnesota, USA.</title>
        <authorList>
            <person name="Aldossari N."/>
        </authorList>
    </citation>
    <scope>NUCLEOTIDE SEQUENCE</scope>
    <source>
        <strain evidence="2">SCG-10</strain>
    </source>
</reference>
<name>A0A9P7XHR1_9FUNG</name>
<proteinExistence type="predicted"/>
<dbReference type="OrthoDB" id="2480047at2759"/>
<organism evidence="2 3">
    <name type="scientific">Linnemannia hyalina</name>
    <dbReference type="NCBI Taxonomy" id="64524"/>
    <lineage>
        <taxon>Eukaryota</taxon>
        <taxon>Fungi</taxon>
        <taxon>Fungi incertae sedis</taxon>
        <taxon>Mucoromycota</taxon>
        <taxon>Mortierellomycotina</taxon>
        <taxon>Mortierellomycetes</taxon>
        <taxon>Mortierellales</taxon>
        <taxon>Mortierellaceae</taxon>
        <taxon>Linnemannia</taxon>
    </lineage>
</organism>
<feature type="region of interest" description="Disordered" evidence="1">
    <location>
        <begin position="1"/>
        <end position="36"/>
    </location>
</feature>